<evidence type="ECO:0000256" key="1">
    <source>
        <dbReference type="SAM" id="Phobius"/>
    </source>
</evidence>
<comment type="caution">
    <text evidence="2">The sequence shown here is derived from an EMBL/GenBank/DDBJ whole genome shotgun (WGS) entry which is preliminary data.</text>
</comment>
<dbReference type="EMBL" id="PNCI01000042">
    <property type="protein sequence ID" value="TMP26745.1"/>
    <property type="molecule type" value="Genomic_DNA"/>
</dbReference>
<keyword evidence="1" id="KW-0812">Transmembrane</keyword>
<evidence type="ECO:0000313" key="3">
    <source>
        <dbReference type="Proteomes" id="UP000310249"/>
    </source>
</evidence>
<dbReference type="Proteomes" id="UP000310249">
    <property type="component" value="Unassembled WGS sequence"/>
</dbReference>
<protein>
    <submittedName>
        <fullName evidence="2">Uncharacterized protein</fullName>
    </submittedName>
</protein>
<dbReference type="OrthoDB" id="6291807at2"/>
<feature type="transmembrane region" description="Helical" evidence="1">
    <location>
        <begin position="35"/>
        <end position="55"/>
    </location>
</feature>
<sequence length="140" mass="15584">MRTIDLDISWFAVLATLCGISLCYGMMTLVALNGIASSLMVLALLVVALVVVTTLTNKRFVHIDKAGICYRTWMKTQYVHADEIVSLERQKLGPLRCLRVVLSNNRKLAFPYWSIDDAELQKAAQLLSVPVLESSNQVKA</sequence>
<keyword evidence="1" id="KW-1133">Transmembrane helix</keyword>
<name>A0A5S3WJD4_9GAMM</name>
<keyword evidence="1" id="KW-0472">Membrane</keyword>
<gene>
    <name evidence="2" type="ORF">CWB99_17965</name>
</gene>
<feature type="transmembrane region" description="Helical" evidence="1">
    <location>
        <begin position="7"/>
        <end position="29"/>
    </location>
</feature>
<organism evidence="2 3">
    <name type="scientific">Pseudoalteromonas rubra</name>
    <dbReference type="NCBI Taxonomy" id="43658"/>
    <lineage>
        <taxon>Bacteria</taxon>
        <taxon>Pseudomonadati</taxon>
        <taxon>Pseudomonadota</taxon>
        <taxon>Gammaproteobacteria</taxon>
        <taxon>Alteromonadales</taxon>
        <taxon>Pseudoalteromonadaceae</taxon>
        <taxon>Pseudoalteromonas</taxon>
    </lineage>
</organism>
<reference evidence="2 3" key="1">
    <citation type="submission" date="2018-01" db="EMBL/GenBank/DDBJ databases">
        <authorList>
            <person name="Paulsen S."/>
            <person name="Gram L.K."/>
        </authorList>
    </citation>
    <scope>NUCLEOTIDE SEQUENCE [LARGE SCALE GENOMIC DNA]</scope>
    <source>
        <strain evidence="2 3">S2676</strain>
    </source>
</reference>
<dbReference type="AlphaFoldDB" id="A0A5S3WJD4"/>
<dbReference type="RefSeq" id="WP_138552301.1">
    <property type="nucleotide sequence ID" value="NZ_PNCH01000035.1"/>
</dbReference>
<reference evidence="3" key="2">
    <citation type="submission" date="2019-06" db="EMBL/GenBank/DDBJ databases">
        <title>Co-occurence of chitin degradation, pigmentation and bioactivity in marine Pseudoalteromonas.</title>
        <authorList>
            <person name="Sonnenschein E.C."/>
            <person name="Bech P.K."/>
        </authorList>
    </citation>
    <scope>NUCLEOTIDE SEQUENCE [LARGE SCALE GENOMIC DNA]</scope>
    <source>
        <strain evidence="3">S2676</strain>
    </source>
</reference>
<evidence type="ECO:0000313" key="2">
    <source>
        <dbReference type="EMBL" id="TMP26745.1"/>
    </source>
</evidence>
<proteinExistence type="predicted"/>
<accession>A0A5S3WJD4</accession>